<evidence type="ECO:0000313" key="1">
    <source>
        <dbReference type="EMBL" id="SCM80298.1"/>
    </source>
</evidence>
<proteinExistence type="predicted"/>
<accession>A0A212LRW7</accession>
<sequence length="59" mass="6539">MAGAPTIWVNGDMSEQISDFNGEYTLILISSKQRISLGKSLEAAREKLKELGRKILQTT</sequence>
<dbReference type="EMBL" id="FMJE01000003">
    <property type="protein sequence ID" value="SCM80298.1"/>
    <property type="molecule type" value="Genomic_DNA"/>
</dbReference>
<dbReference type="AlphaFoldDB" id="A0A212LRW7"/>
<name>A0A212LRW7_9FIRM</name>
<protein>
    <submittedName>
        <fullName evidence="1">Uncharacterized protein</fullName>
    </submittedName>
</protein>
<dbReference type="RefSeq" id="WP_288183771.1">
    <property type="nucleotide sequence ID" value="NZ_LT608335.1"/>
</dbReference>
<reference evidence="1" key="1">
    <citation type="submission" date="2016-08" db="EMBL/GenBank/DDBJ databases">
        <authorList>
            <person name="Seilhamer J.J."/>
        </authorList>
    </citation>
    <scope>NUCLEOTIDE SEQUENCE</scope>
    <source>
        <strain evidence="1">86</strain>
    </source>
</reference>
<organism evidence="1">
    <name type="scientific">uncultured Sporomusa sp</name>
    <dbReference type="NCBI Taxonomy" id="307249"/>
    <lineage>
        <taxon>Bacteria</taxon>
        <taxon>Bacillati</taxon>
        <taxon>Bacillota</taxon>
        <taxon>Negativicutes</taxon>
        <taxon>Selenomonadales</taxon>
        <taxon>Sporomusaceae</taxon>
        <taxon>Sporomusa</taxon>
        <taxon>environmental samples</taxon>
    </lineage>
</organism>
<gene>
    <name evidence="1" type="ORF">KL86SPO_30476</name>
</gene>